<keyword evidence="1" id="KW-0812">Transmembrane</keyword>
<keyword evidence="3" id="KW-1185">Reference proteome</keyword>
<keyword evidence="1" id="KW-1133">Transmembrane helix</keyword>
<reference evidence="2 3" key="1">
    <citation type="submission" date="2024-04" db="EMBL/GenBank/DDBJ databases">
        <title>New Clade of Flavobacterium.</title>
        <authorList>
            <person name="Matos L."/>
            <person name="Proenca D.N."/>
            <person name="Fransisco R.M."/>
            <person name="Chung A.P."/>
            <person name="Maccario L."/>
            <person name="Sorensen S.J."/>
            <person name="Morais P.V."/>
        </authorList>
    </citation>
    <scope>NUCLEOTIDE SEQUENCE [LARGE SCALE GENOMIC DNA]</scope>
    <source>
        <strain evidence="2 3">FZUC8N2.13</strain>
    </source>
</reference>
<evidence type="ECO:0000256" key="1">
    <source>
        <dbReference type="SAM" id="Phobius"/>
    </source>
</evidence>
<dbReference type="SUPFAM" id="SSF48452">
    <property type="entry name" value="TPR-like"/>
    <property type="match status" value="1"/>
</dbReference>
<dbReference type="InterPro" id="IPR011990">
    <property type="entry name" value="TPR-like_helical_dom_sf"/>
</dbReference>
<protein>
    <submittedName>
        <fullName evidence="2">Tetratricopeptide repeat protein</fullName>
    </submittedName>
</protein>
<proteinExistence type="predicted"/>
<dbReference type="EMBL" id="JBCFQL010000012">
    <property type="protein sequence ID" value="MFA9192084.1"/>
    <property type="molecule type" value="Genomic_DNA"/>
</dbReference>
<comment type="caution">
    <text evidence="2">The sequence shown here is derived from an EMBL/GenBank/DDBJ whole genome shotgun (WGS) entry which is preliminary data.</text>
</comment>
<evidence type="ECO:0000313" key="2">
    <source>
        <dbReference type="EMBL" id="MFA9192084.1"/>
    </source>
</evidence>
<dbReference type="Proteomes" id="UP001574169">
    <property type="component" value="Unassembled WGS sequence"/>
</dbReference>
<gene>
    <name evidence="2" type="ORF">AAGV28_11960</name>
</gene>
<accession>A0ABV4TD86</accession>
<dbReference type="Gene3D" id="1.25.40.10">
    <property type="entry name" value="Tetratricopeptide repeat domain"/>
    <property type="match status" value="1"/>
</dbReference>
<feature type="transmembrane region" description="Helical" evidence="1">
    <location>
        <begin position="87"/>
        <end position="104"/>
    </location>
</feature>
<dbReference type="RefSeq" id="WP_373407046.1">
    <property type="nucleotide sequence ID" value="NZ_JBCFQL010000012.1"/>
</dbReference>
<name>A0ABV4TD86_9FLAO</name>
<organism evidence="2 3">
    <name type="scientific">Flavobacterium zubiriense</name>
    <dbReference type="NCBI Taxonomy" id="3138075"/>
    <lineage>
        <taxon>Bacteria</taxon>
        <taxon>Pseudomonadati</taxon>
        <taxon>Bacteroidota</taxon>
        <taxon>Flavobacteriia</taxon>
        <taxon>Flavobacteriales</taxon>
        <taxon>Flavobacteriaceae</taxon>
        <taxon>Flavobacterium</taxon>
    </lineage>
</organism>
<evidence type="ECO:0000313" key="3">
    <source>
        <dbReference type="Proteomes" id="UP001574169"/>
    </source>
</evidence>
<keyword evidence="1" id="KW-0472">Membrane</keyword>
<sequence length="241" mass="27663">MNEEKYLLFDQYLQGELSDEARLNFENQLSENLKLASDFETFKEVQIQLETKFDFAADRDAFTANLKAISKEHFKADKSKVISLKPWAYLVAASVVLLLGLFLFNPSSKPGFEEYNQYENAYLTERGEGIDTLKQVETAFNAKDFKAAIPLFEAILKTNKTAEIQYFYGVSLLENNQINQAEAVFNEIKSGNSIYKNKAIWSLALAQLKQKDYKGCKEILLTIPSDYEHYDKVQELLDKLD</sequence>